<dbReference type="InterPro" id="IPR011993">
    <property type="entry name" value="PH-like_dom_sf"/>
</dbReference>
<reference evidence="16" key="1">
    <citation type="submission" date="2025-08" db="UniProtKB">
        <authorList>
            <consortium name="Ensembl"/>
        </authorList>
    </citation>
    <scope>IDENTIFICATION</scope>
</reference>
<dbReference type="GO" id="GO:1990504">
    <property type="term" value="P:dense core granule exocytosis"/>
    <property type="evidence" value="ECO:0007669"/>
    <property type="project" value="InterPro"/>
</dbReference>
<dbReference type="PROSITE" id="PS51258">
    <property type="entry name" value="MHD1"/>
    <property type="match status" value="1"/>
</dbReference>
<feature type="domain" description="C2" evidence="14">
    <location>
        <begin position="345"/>
        <end position="463"/>
    </location>
</feature>
<dbReference type="Pfam" id="PF25341">
    <property type="entry name" value="C2_CAPS"/>
    <property type="match status" value="1"/>
</dbReference>
<dbReference type="Ensembl" id="ENSCCRT00010005529.1">
    <property type="protein sequence ID" value="ENSCCRP00010005116.1"/>
    <property type="gene ID" value="ENSCCRG00010002077.1"/>
</dbReference>
<evidence type="ECO:0000256" key="10">
    <source>
        <dbReference type="ARBA" id="ARBA00023329"/>
    </source>
</evidence>
<dbReference type="InterPro" id="IPR014770">
    <property type="entry name" value="Munc13_1"/>
</dbReference>
<dbReference type="GO" id="GO:0015031">
    <property type="term" value="P:protein transport"/>
    <property type="evidence" value="ECO:0007669"/>
    <property type="project" value="UniProtKB-KW"/>
</dbReference>
<name>A0A8C1G8L7_CYPCA</name>
<evidence type="ECO:0000256" key="3">
    <source>
        <dbReference type="ARBA" id="ARBA00022483"/>
    </source>
</evidence>
<dbReference type="GO" id="GO:0098793">
    <property type="term" value="C:presynapse"/>
    <property type="evidence" value="ECO:0007669"/>
    <property type="project" value="GOC"/>
</dbReference>
<feature type="domain" description="MHD1" evidence="15">
    <location>
        <begin position="905"/>
        <end position="1087"/>
    </location>
</feature>
<dbReference type="GO" id="GO:0045921">
    <property type="term" value="P:positive regulation of exocytosis"/>
    <property type="evidence" value="ECO:0007669"/>
    <property type="project" value="TreeGrafter"/>
</dbReference>
<evidence type="ECO:0000256" key="11">
    <source>
        <dbReference type="ARBA" id="ARBA00034103"/>
    </source>
</evidence>
<keyword evidence="2" id="KW-0813">Transport</keyword>
<keyword evidence="9" id="KW-0472">Membrane</keyword>
<dbReference type="InterPro" id="IPR010439">
    <property type="entry name" value="MUN_dom"/>
</dbReference>
<dbReference type="InterPro" id="IPR001849">
    <property type="entry name" value="PH_domain"/>
</dbReference>
<dbReference type="InterPro" id="IPR033227">
    <property type="entry name" value="CAPS"/>
</dbReference>
<dbReference type="GO" id="GO:0046872">
    <property type="term" value="F:metal ion binding"/>
    <property type="evidence" value="ECO:0007669"/>
    <property type="project" value="UniProtKB-KW"/>
</dbReference>
<feature type="domain" description="PH" evidence="13">
    <location>
        <begin position="485"/>
        <end position="588"/>
    </location>
</feature>
<dbReference type="SMART" id="SM01145">
    <property type="entry name" value="DUF1041"/>
    <property type="match status" value="1"/>
</dbReference>
<evidence type="ECO:0000256" key="9">
    <source>
        <dbReference type="ARBA" id="ARBA00023136"/>
    </source>
</evidence>
<feature type="compositionally biased region" description="Basic and acidic residues" evidence="12">
    <location>
        <begin position="63"/>
        <end position="77"/>
    </location>
</feature>
<dbReference type="PROSITE" id="PS50003">
    <property type="entry name" value="PH_DOMAIN"/>
    <property type="match status" value="1"/>
</dbReference>
<comment type="subcellular location">
    <subcellularLocation>
        <location evidence="1">Cytoplasmic vesicle membrane</location>
    </subcellularLocation>
    <subcellularLocation>
        <location evidence="11">Synapse</location>
    </subcellularLocation>
</comment>
<dbReference type="PANTHER" id="PTHR12166:SF6">
    <property type="entry name" value="CALCIUM-DEPENDENT SECRETION ACTIVATOR 1"/>
    <property type="match status" value="1"/>
</dbReference>
<evidence type="ECO:0000313" key="17">
    <source>
        <dbReference type="Proteomes" id="UP000694427"/>
    </source>
</evidence>
<keyword evidence="8" id="KW-0446">Lipid-binding</keyword>
<evidence type="ECO:0000259" key="13">
    <source>
        <dbReference type="PROSITE" id="PS50003"/>
    </source>
</evidence>
<evidence type="ECO:0000259" key="14">
    <source>
        <dbReference type="PROSITE" id="PS50004"/>
    </source>
</evidence>
<feature type="compositionally biased region" description="Acidic residues" evidence="12">
    <location>
        <begin position="1"/>
        <end position="16"/>
    </location>
</feature>
<dbReference type="Pfam" id="PF06292">
    <property type="entry name" value="MUN"/>
    <property type="match status" value="2"/>
</dbReference>
<reference evidence="16" key="2">
    <citation type="submission" date="2025-09" db="UniProtKB">
        <authorList>
            <consortium name="Ensembl"/>
        </authorList>
    </citation>
    <scope>IDENTIFICATION</scope>
</reference>
<keyword evidence="7" id="KW-0770">Synapse</keyword>
<proteinExistence type="predicted"/>
<evidence type="ECO:0000256" key="4">
    <source>
        <dbReference type="ARBA" id="ARBA00022723"/>
    </source>
</evidence>
<evidence type="ECO:0000256" key="12">
    <source>
        <dbReference type="SAM" id="MobiDB-lite"/>
    </source>
</evidence>
<evidence type="ECO:0000256" key="8">
    <source>
        <dbReference type="ARBA" id="ARBA00023121"/>
    </source>
</evidence>
<keyword evidence="3" id="KW-0268">Exocytosis</keyword>
<dbReference type="Pfam" id="PF00169">
    <property type="entry name" value="PH"/>
    <property type="match status" value="1"/>
</dbReference>
<protein>
    <submittedName>
        <fullName evidence="16">Ca2+-dependent activator protein for secretion a</fullName>
    </submittedName>
</protein>
<feature type="region of interest" description="Disordered" evidence="12">
    <location>
        <begin position="1"/>
        <end position="77"/>
    </location>
</feature>
<dbReference type="Gene3D" id="2.30.29.30">
    <property type="entry name" value="Pleckstrin-homology domain (PH domain)/Phosphotyrosine-binding domain (PTB)"/>
    <property type="match status" value="1"/>
</dbReference>
<dbReference type="SUPFAM" id="SSF50729">
    <property type="entry name" value="PH domain-like"/>
    <property type="match status" value="1"/>
</dbReference>
<dbReference type="GO" id="GO:0008289">
    <property type="term" value="F:lipid binding"/>
    <property type="evidence" value="ECO:0007669"/>
    <property type="project" value="UniProtKB-KW"/>
</dbReference>
<dbReference type="FunFam" id="2.30.29.30:FF:000007">
    <property type="entry name" value="Calcium-dependent secretion activator 2 isoform B"/>
    <property type="match status" value="1"/>
</dbReference>
<feature type="compositionally biased region" description="Polar residues" evidence="12">
    <location>
        <begin position="50"/>
        <end position="59"/>
    </location>
</feature>
<evidence type="ECO:0000256" key="6">
    <source>
        <dbReference type="ARBA" id="ARBA00022927"/>
    </source>
</evidence>
<evidence type="ECO:0000256" key="5">
    <source>
        <dbReference type="ARBA" id="ARBA00022837"/>
    </source>
</evidence>
<evidence type="ECO:0000313" key="16">
    <source>
        <dbReference type="Ensembl" id="ENSCCRP00010005116.1"/>
    </source>
</evidence>
<sequence>MLDPSSSEEEADEVVEEERKVVAAPTAGGPRVSPSRSSESSGGLQPSRSANARPTSPSPSVAIEKEKDDLEKMQREEEEKKKRLQLYVFVMRCIAYPFNAKQPTDMARRQQKISKQHLQTVKDRFQAFLNGDTQIVADEAFINAVQSYYEVFLKSDRVCRMVQSGGCSASDSREVFKKHIEKRVRSLPEIDGLSKETVLSSWIAKFDTIYRGEEDPRKHQQRMTASAASELILSKDQLYEMFQQILGIKKFEHQLLYNACQLDNPDEQAAQIRRELDGRLQMADQFTKAGRFPKFVSRDMEAMYIEELKSSVNLLMANLESMPVSKGGEFKLQKLKRGHNTSIIDMGQEDENQLSKSDVVLSFTLEVVIMEVQGLKSLAPNRIVYCTMEVEGGQKLQTDQAEASKPTWGTQGDFTTTHPLPAVKVKLFTESTGVLALEDKELGRVVLHPTPNSPKQCDLHKMTVAKGCPDGLKIKLAVRMDKPQNMKHCGYLWAIGKNLWKRWKKRFFVLVQVSQYTFAMCSYREKKAEPVELLQLDGYTVDYTDPQPGLDGGRTFFNAVKEGDTVIFASDDEQDRILWVQAMYRATGQSHKPVPPTQVQKLNAKGGSAPQLDAPISQFYADRAQKHGMDEFISANPCNFDHSSLFETVQRLTLDHRLNDSYSCLGWFSPGQVFVLDEYCARYGVRGCHRHLCYLNDLLERAEKGSMIDPTLLHYSYAFCASHVHGNRPDGIGTVTVEEKERFEEIKERLRVLLENQITHFRYCFPFGRPEGALKATLSLLERVLMKDIVTPVPQDEVKAVIRRCLEHAALVNYQRLSEYAKVEGKKREMYEHPVFCLASQVMDLTIQNVGRLVTPAKKLEDTLRLAELVIEVLQQNEEHHAEAFAWWSDLMVEHAETFLSLYAVDMDAALEVQPPDSWDSFPLFQLLNDFLRIDYHLCNGKFHKHLQDLFAPLVVRYVDLMESSIAQSIHRGFERESWEPVKSLTSNLPSVNLPNVNLQMPKVPNLPLSVNLPPMQMLSFSTPNWIPGLSDTDNGSGTSEDLFWKLDALQTFIRDLHWPEEEFAKHLESRLKLMSSDMIESCVKRTRAAFEVKLQKSPRTTDFRVPQSICTMFNVMVDAKAQSAKLCAMELSQERQYHSQIDNLIEETVKEMITLLVAKFVVILESVLAKLSRYDEGTLFSSFLSFTVKAASKYVDVPKPGMDVADSYVTFVRHSQDVLRDKVNEEMYIERLFDQWYTSTMNLLGTWLTDRMDLQLHVYQLKILIRIVKKKYRDFRLQGVLDSTLNSKMYETVRNRLILEEATASVREGGMQGISMKDSDEEDD</sequence>
<feature type="compositionally biased region" description="Low complexity" evidence="12">
    <location>
        <begin position="22"/>
        <end position="49"/>
    </location>
</feature>
<dbReference type="CDD" id="cd01234">
    <property type="entry name" value="PH_CADPS"/>
    <property type="match status" value="1"/>
</dbReference>
<dbReference type="InterPro" id="IPR057457">
    <property type="entry name" value="CAPS_C2"/>
</dbReference>
<keyword evidence="5" id="KW-0106">Calcium</keyword>
<evidence type="ECO:0000256" key="2">
    <source>
        <dbReference type="ARBA" id="ARBA00022448"/>
    </source>
</evidence>
<dbReference type="GO" id="GO:0016079">
    <property type="term" value="P:synaptic vesicle exocytosis"/>
    <property type="evidence" value="ECO:0007669"/>
    <property type="project" value="InterPro"/>
</dbReference>
<dbReference type="GO" id="GO:0030659">
    <property type="term" value="C:cytoplasmic vesicle membrane"/>
    <property type="evidence" value="ECO:0007669"/>
    <property type="project" value="UniProtKB-SubCell"/>
</dbReference>
<keyword evidence="17" id="KW-1185">Reference proteome</keyword>
<evidence type="ECO:0000259" key="15">
    <source>
        <dbReference type="PROSITE" id="PS51258"/>
    </source>
</evidence>
<organism evidence="16 17">
    <name type="scientific">Cyprinus carpio</name>
    <name type="common">Common carp</name>
    <dbReference type="NCBI Taxonomy" id="7962"/>
    <lineage>
        <taxon>Eukaryota</taxon>
        <taxon>Metazoa</taxon>
        <taxon>Chordata</taxon>
        <taxon>Craniata</taxon>
        <taxon>Vertebrata</taxon>
        <taxon>Euteleostomi</taxon>
        <taxon>Actinopterygii</taxon>
        <taxon>Neopterygii</taxon>
        <taxon>Teleostei</taxon>
        <taxon>Ostariophysi</taxon>
        <taxon>Cypriniformes</taxon>
        <taxon>Cyprinidae</taxon>
        <taxon>Cyprininae</taxon>
        <taxon>Cyprinus</taxon>
    </lineage>
</organism>
<dbReference type="GO" id="GO:0098978">
    <property type="term" value="C:glutamatergic synapse"/>
    <property type="evidence" value="ECO:0007669"/>
    <property type="project" value="TreeGrafter"/>
</dbReference>
<dbReference type="PROSITE" id="PS50004">
    <property type="entry name" value="C2"/>
    <property type="match status" value="1"/>
</dbReference>
<dbReference type="SMART" id="SM00233">
    <property type="entry name" value="PH"/>
    <property type="match status" value="1"/>
</dbReference>
<keyword evidence="6" id="KW-0653">Protein transport</keyword>
<dbReference type="PANTHER" id="PTHR12166">
    <property type="entry name" value="CALCIUM-DEPENDENT SECRETION ACTIVATOR"/>
    <property type="match status" value="1"/>
</dbReference>
<accession>A0A8C1G8L7</accession>
<keyword evidence="4" id="KW-0479">Metal-binding</keyword>
<evidence type="ECO:0000256" key="1">
    <source>
        <dbReference type="ARBA" id="ARBA00004156"/>
    </source>
</evidence>
<dbReference type="Proteomes" id="UP000694427">
    <property type="component" value="Unplaced"/>
</dbReference>
<keyword evidence="10" id="KW-0968">Cytoplasmic vesicle</keyword>
<dbReference type="InterPro" id="IPR000008">
    <property type="entry name" value="C2_dom"/>
</dbReference>
<evidence type="ECO:0000256" key="7">
    <source>
        <dbReference type="ARBA" id="ARBA00023018"/>
    </source>
</evidence>